<feature type="transmembrane region" description="Helical" evidence="6">
    <location>
        <begin position="128"/>
        <end position="147"/>
    </location>
</feature>
<evidence type="ECO:0000256" key="6">
    <source>
        <dbReference type="SAM" id="Phobius"/>
    </source>
</evidence>
<proteinExistence type="inferred from homology"/>
<gene>
    <name evidence="8" type="ORF">NECAME_14833</name>
</gene>
<dbReference type="Proteomes" id="UP000053676">
    <property type="component" value="Unassembled WGS sequence"/>
</dbReference>
<dbReference type="GO" id="GO:0016020">
    <property type="term" value="C:membrane"/>
    <property type="evidence" value="ECO:0007669"/>
    <property type="project" value="UniProtKB-SubCell"/>
</dbReference>
<evidence type="ECO:0000256" key="3">
    <source>
        <dbReference type="ARBA" id="ARBA00022692"/>
    </source>
</evidence>
<feature type="domain" description="G-protein coupled receptors family 1 profile" evidence="7">
    <location>
        <begin position="22"/>
        <end position="147"/>
    </location>
</feature>
<evidence type="ECO:0000256" key="5">
    <source>
        <dbReference type="ARBA" id="ARBA00023136"/>
    </source>
</evidence>
<keyword evidence="9" id="KW-1185">Reference proteome</keyword>
<dbReference type="OMA" id="VIARYYS"/>
<dbReference type="PANTHER" id="PTHR22945">
    <property type="entry name" value="SERPENTINE RECEPTOR, CLASS D DELTA"/>
    <property type="match status" value="1"/>
</dbReference>
<protein>
    <recommendedName>
        <fullName evidence="7">G-protein coupled receptors family 1 profile domain-containing protein</fullName>
    </recommendedName>
</protein>
<feature type="transmembrane region" description="Helical" evidence="6">
    <location>
        <begin position="38"/>
        <end position="61"/>
    </location>
</feature>
<keyword evidence="5 6" id="KW-0472">Membrane</keyword>
<dbReference type="InterPro" id="IPR019421">
    <property type="entry name" value="7TM_GPCR_serpentine_rcpt_Srd"/>
</dbReference>
<evidence type="ECO:0000256" key="1">
    <source>
        <dbReference type="ARBA" id="ARBA00004141"/>
    </source>
</evidence>
<dbReference type="PANTHER" id="PTHR22945:SF40">
    <property type="entry name" value="SERPENTINE RECEPTOR, CLASS D (DELTA)-RELATED"/>
    <property type="match status" value="1"/>
</dbReference>
<dbReference type="OrthoDB" id="5873496at2759"/>
<evidence type="ECO:0000313" key="9">
    <source>
        <dbReference type="Proteomes" id="UP000053676"/>
    </source>
</evidence>
<keyword evidence="3 6" id="KW-0812">Transmembrane</keyword>
<comment type="similarity">
    <text evidence="2">Belongs to the nematode receptor-like protein srd family.</text>
</comment>
<evidence type="ECO:0000256" key="4">
    <source>
        <dbReference type="ARBA" id="ARBA00022989"/>
    </source>
</evidence>
<dbReference type="AlphaFoldDB" id="W2SL55"/>
<keyword evidence="4 6" id="KW-1133">Transmembrane helix</keyword>
<reference evidence="9" key="1">
    <citation type="journal article" date="2014" name="Nat. Genet.">
        <title>Genome of the human hookworm Necator americanus.</title>
        <authorList>
            <person name="Tang Y.T."/>
            <person name="Gao X."/>
            <person name="Rosa B.A."/>
            <person name="Abubucker S."/>
            <person name="Hallsworth-Pepin K."/>
            <person name="Martin J."/>
            <person name="Tyagi R."/>
            <person name="Heizer E."/>
            <person name="Zhang X."/>
            <person name="Bhonagiri-Palsikar V."/>
            <person name="Minx P."/>
            <person name="Warren W.C."/>
            <person name="Wang Q."/>
            <person name="Zhan B."/>
            <person name="Hotez P.J."/>
            <person name="Sternberg P.W."/>
            <person name="Dougall A."/>
            <person name="Gaze S.T."/>
            <person name="Mulvenna J."/>
            <person name="Sotillo J."/>
            <person name="Ranganathan S."/>
            <person name="Rabelo E.M."/>
            <person name="Wilson R.K."/>
            <person name="Felgner P.L."/>
            <person name="Bethony J."/>
            <person name="Hawdon J.M."/>
            <person name="Gasser R.B."/>
            <person name="Loukas A."/>
            <person name="Mitreva M."/>
        </authorList>
    </citation>
    <scope>NUCLEOTIDE SEQUENCE [LARGE SCALE GENOMIC DNA]</scope>
</reference>
<dbReference type="KEGG" id="nai:NECAME_14833"/>
<organism evidence="8 9">
    <name type="scientific">Necator americanus</name>
    <name type="common">Human hookworm</name>
    <dbReference type="NCBI Taxonomy" id="51031"/>
    <lineage>
        <taxon>Eukaryota</taxon>
        <taxon>Metazoa</taxon>
        <taxon>Ecdysozoa</taxon>
        <taxon>Nematoda</taxon>
        <taxon>Chromadorea</taxon>
        <taxon>Rhabditida</taxon>
        <taxon>Rhabditina</taxon>
        <taxon>Rhabditomorpha</taxon>
        <taxon>Strongyloidea</taxon>
        <taxon>Ancylostomatidae</taxon>
        <taxon>Bunostominae</taxon>
        <taxon>Necator</taxon>
    </lineage>
</organism>
<feature type="transmembrane region" description="Helical" evidence="6">
    <location>
        <begin position="73"/>
        <end position="93"/>
    </location>
</feature>
<comment type="subcellular location">
    <subcellularLocation>
        <location evidence="1">Membrane</location>
        <topology evidence="1">Multi-pass membrane protein</topology>
    </subcellularLocation>
</comment>
<dbReference type="EMBL" id="KI668972">
    <property type="protein sequence ID" value="ETN70340.1"/>
    <property type="molecule type" value="Genomic_DNA"/>
</dbReference>
<dbReference type="InterPro" id="IPR050920">
    <property type="entry name" value="Nematode_rcpt-like_delta"/>
</dbReference>
<dbReference type="Gene3D" id="1.20.1070.10">
    <property type="entry name" value="Rhodopsin 7-helix transmembrane proteins"/>
    <property type="match status" value="1"/>
</dbReference>
<dbReference type="SUPFAM" id="SSF81321">
    <property type="entry name" value="Family A G protein-coupled receptor-like"/>
    <property type="match status" value="1"/>
</dbReference>
<evidence type="ECO:0000259" key="7">
    <source>
        <dbReference type="PROSITE" id="PS50262"/>
    </source>
</evidence>
<dbReference type="PROSITE" id="PS50262">
    <property type="entry name" value="G_PROTEIN_RECEP_F1_2"/>
    <property type="match status" value="1"/>
</dbReference>
<feature type="transmembrane region" description="Helical" evidence="6">
    <location>
        <begin position="7"/>
        <end position="32"/>
    </location>
</feature>
<evidence type="ECO:0000256" key="2">
    <source>
        <dbReference type="ARBA" id="ARBA00009166"/>
    </source>
</evidence>
<evidence type="ECO:0000313" key="8">
    <source>
        <dbReference type="EMBL" id="ETN70340.1"/>
    </source>
</evidence>
<name>W2SL55_NECAM</name>
<dbReference type="InterPro" id="IPR017452">
    <property type="entry name" value="GPCR_Rhodpsn_7TM"/>
</dbReference>
<feature type="non-terminal residue" evidence="8">
    <location>
        <position position="175"/>
    </location>
</feature>
<dbReference type="Pfam" id="PF10317">
    <property type="entry name" value="7TM_GPCR_Srd"/>
    <property type="match status" value="1"/>
</dbReference>
<dbReference type="STRING" id="51031.W2SL55"/>
<accession>W2SL55</accession>
<sequence length="175" mass="19327">MHGLRVALLVVNGIISLTGIAANLILLVIIYVATPKPIRTYSVLIINYAVTDLFTSMAQAITIPRLLNGNNSLFLVFYGGCSQIGYSACLFSFAIEAFGFSHSLNSILLSICYRYFSLRYGVPERKPIIILCLVTSLPSLIPVFTLWQKWVNEPTIPPHISQFLGDIKGDNLVFA</sequence>